<name>A0ABS8WIU3_DATST</name>
<proteinExistence type="predicted"/>
<organism evidence="1 2">
    <name type="scientific">Datura stramonium</name>
    <name type="common">Jimsonweed</name>
    <name type="synonym">Common thornapple</name>
    <dbReference type="NCBI Taxonomy" id="4076"/>
    <lineage>
        <taxon>Eukaryota</taxon>
        <taxon>Viridiplantae</taxon>
        <taxon>Streptophyta</taxon>
        <taxon>Embryophyta</taxon>
        <taxon>Tracheophyta</taxon>
        <taxon>Spermatophyta</taxon>
        <taxon>Magnoliopsida</taxon>
        <taxon>eudicotyledons</taxon>
        <taxon>Gunneridae</taxon>
        <taxon>Pentapetalae</taxon>
        <taxon>asterids</taxon>
        <taxon>lamiids</taxon>
        <taxon>Solanales</taxon>
        <taxon>Solanaceae</taxon>
        <taxon>Solanoideae</taxon>
        <taxon>Datureae</taxon>
        <taxon>Datura</taxon>
    </lineage>
</organism>
<evidence type="ECO:0008006" key="3">
    <source>
        <dbReference type="Google" id="ProtNLM"/>
    </source>
</evidence>
<evidence type="ECO:0000313" key="2">
    <source>
        <dbReference type="Proteomes" id="UP000823775"/>
    </source>
</evidence>
<protein>
    <recommendedName>
        <fullName evidence="3">Secreted protein</fullName>
    </recommendedName>
</protein>
<evidence type="ECO:0000313" key="1">
    <source>
        <dbReference type="EMBL" id="MCE3050728.1"/>
    </source>
</evidence>
<feature type="non-terminal residue" evidence="1">
    <location>
        <position position="1"/>
    </location>
</feature>
<comment type="caution">
    <text evidence="1">The sequence shown here is derived from an EMBL/GenBank/DDBJ whole genome shotgun (WGS) entry which is preliminary data.</text>
</comment>
<sequence>LTLLLYLCGDPRLSFLRVVLAATTTRGLSHDFWSINVGYHECHPAARDPSLSCGLDCVIPRRKNARLRDLIRLSV</sequence>
<dbReference type="Proteomes" id="UP000823775">
    <property type="component" value="Unassembled WGS sequence"/>
</dbReference>
<keyword evidence="2" id="KW-1185">Reference proteome</keyword>
<reference evidence="1 2" key="1">
    <citation type="journal article" date="2021" name="BMC Genomics">
        <title>Datura genome reveals duplications of psychoactive alkaloid biosynthetic genes and high mutation rate following tissue culture.</title>
        <authorList>
            <person name="Rajewski A."/>
            <person name="Carter-House D."/>
            <person name="Stajich J."/>
            <person name="Litt A."/>
        </authorList>
    </citation>
    <scope>NUCLEOTIDE SEQUENCE [LARGE SCALE GENOMIC DNA]</scope>
    <source>
        <strain evidence="1">AR-01</strain>
    </source>
</reference>
<dbReference type="EMBL" id="JACEIK010007864">
    <property type="protein sequence ID" value="MCE3050728.1"/>
    <property type="molecule type" value="Genomic_DNA"/>
</dbReference>
<gene>
    <name evidence="1" type="ORF">HAX54_047962</name>
</gene>
<accession>A0ABS8WIU3</accession>